<keyword evidence="2" id="KW-1185">Reference proteome</keyword>
<protein>
    <submittedName>
        <fullName evidence="1">Transporter</fullName>
    </submittedName>
</protein>
<evidence type="ECO:0000313" key="2">
    <source>
        <dbReference type="Proteomes" id="UP000534388"/>
    </source>
</evidence>
<evidence type="ECO:0000313" key="1">
    <source>
        <dbReference type="EMBL" id="MBA5635524.1"/>
    </source>
</evidence>
<dbReference type="AlphaFoldDB" id="A0A7W2ENG4"/>
<sequence length="249" mass="26295">MLALATLATVAVPGRADEWQPVTPYRPSVSSPAQLPYPGQLELELGGLATKADGEHRNSLPYALKLAFNDNWGVVVGGEAWVSAPDDGGGRTHGVGDTTFVLKRAWLIDSATAFGMELGAKAPTARDSIGSGRADYSVNGIFSRDFDIVHMDANLNLTRLGVWEDGSSRTQTGVSASFSIPVSERWGMTGELAGTRRGGADRTAQALVAAAYSPSKYMTIDVGLAKGLNRASADWSLFGGVVLPLARLW</sequence>
<reference evidence="1 2" key="1">
    <citation type="submission" date="2020-07" db="EMBL/GenBank/DDBJ databases">
        <title>Novel species isolated from subtropical streams in China.</title>
        <authorList>
            <person name="Lu H."/>
        </authorList>
    </citation>
    <scope>NUCLEOTIDE SEQUENCE [LARGE SCALE GENOMIC DNA]</scope>
    <source>
        <strain evidence="1 2">LX20W</strain>
    </source>
</reference>
<gene>
    <name evidence="1" type="ORF">H3H37_00390</name>
</gene>
<dbReference type="EMBL" id="JACEZT010000001">
    <property type="protein sequence ID" value="MBA5635524.1"/>
    <property type="molecule type" value="Genomic_DNA"/>
</dbReference>
<organism evidence="1 2">
    <name type="scientific">Rugamonas brunnea</name>
    <dbReference type="NCBI Taxonomy" id="2758569"/>
    <lineage>
        <taxon>Bacteria</taxon>
        <taxon>Pseudomonadati</taxon>
        <taxon>Pseudomonadota</taxon>
        <taxon>Betaproteobacteria</taxon>
        <taxon>Burkholderiales</taxon>
        <taxon>Oxalobacteraceae</taxon>
        <taxon>Telluria group</taxon>
        <taxon>Rugamonas</taxon>
    </lineage>
</organism>
<accession>A0A7W2ENG4</accession>
<name>A0A7W2ENG4_9BURK</name>
<dbReference type="Proteomes" id="UP000534388">
    <property type="component" value="Unassembled WGS sequence"/>
</dbReference>
<comment type="caution">
    <text evidence="1">The sequence shown here is derived from an EMBL/GenBank/DDBJ whole genome shotgun (WGS) entry which is preliminary data.</text>
</comment>
<proteinExistence type="predicted"/>